<dbReference type="GO" id="GO:0038023">
    <property type="term" value="F:signaling receptor activity"/>
    <property type="evidence" value="ECO:0007669"/>
    <property type="project" value="TreeGrafter"/>
</dbReference>
<gene>
    <name evidence="10" type="ORF">GOP47_0016665</name>
</gene>
<evidence type="ECO:0000256" key="5">
    <source>
        <dbReference type="ARBA" id="ARBA00022682"/>
    </source>
</evidence>
<keyword evidence="7" id="KW-0539">Nucleus</keyword>
<comment type="subcellular location">
    <subcellularLocation>
        <location evidence="2">Cytoplasm</location>
    </subcellularLocation>
    <subcellularLocation>
        <location evidence="1">Nucleus</location>
    </subcellularLocation>
</comment>
<keyword evidence="11" id="KW-1185">Reference proteome</keyword>
<organism evidence="10 11">
    <name type="scientific">Adiantum capillus-veneris</name>
    <name type="common">Maidenhair fern</name>
    <dbReference type="NCBI Taxonomy" id="13818"/>
    <lineage>
        <taxon>Eukaryota</taxon>
        <taxon>Viridiplantae</taxon>
        <taxon>Streptophyta</taxon>
        <taxon>Embryophyta</taxon>
        <taxon>Tracheophyta</taxon>
        <taxon>Polypodiopsida</taxon>
        <taxon>Polypodiidae</taxon>
        <taxon>Polypodiales</taxon>
        <taxon>Pteridineae</taxon>
        <taxon>Pteridaceae</taxon>
        <taxon>Vittarioideae</taxon>
        <taxon>Adiantum</taxon>
    </lineage>
</organism>
<dbReference type="CDD" id="cd07821">
    <property type="entry name" value="PYR_PYL_RCAR_like"/>
    <property type="match status" value="1"/>
</dbReference>
<feature type="region of interest" description="Disordered" evidence="9">
    <location>
        <begin position="169"/>
        <end position="191"/>
    </location>
</feature>
<dbReference type="Proteomes" id="UP000886520">
    <property type="component" value="Chromosome 16"/>
</dbReference>
<dbReference type="Gene3D" id="3.30.530.20">
    <property type="match status" value="1"/>
</dbReference>
<keyword evidence="4" id="KW-0963">Cytoplasm</keyword>
<keyword evidence="6" id="KW-0675">Receptor</keyword>
<keyword evidence="5" id="KW-0938">Abscisic acid signaling pathway</keyword>
<dbReference type="GO" id="GO:0009738">
    <property type="term" value="P:abscisic acid-activated signaling pathway"/>
    <property type="evidence" value="ECO:0007669"/>
    <property type="project" value="UniProtKB-KW"/>
</dbReference>
<dbReference type="InterPro" id="IPR019587">
    <property type="entry name" value="Polyketide_cyclase/dehydratase"/>
</dbReference>
<name>A0A9D4ZCA8_ADICA</name>
<dbReference type="SUPFAM" id="SSF55961">
    <property type="entry name" value="Bet v1-like"/>
    <property type="match status" value="1"/>
</dbReference>
<dbReference type="PANTHER" id="PTHR31213:SF138">
    <property type="entry name" value="ABSCISIC ACID RECEPTOR PYL6"/>
    <property type="match status" value="1"/>
</dbReference>
<accession>A0A9D4ZCA8</accession>
<dbReference type="OrthoDB" id="1965498at2759"/>
<dbReference type="EMBL" id="JABFUD020000016">
    <property type="protein sequence ID" value="KAI5068320.1"/>
    <property type="molecule type" value="Genomic_DNA"/>
</dbReference>
<reference evidence="10" key="1">
    <citation type="submission" date="2021-01" db="EMBL/GenBank/DDBJ databases">
        <title>Adiantum capillus-veneris genome.</title>
        <authorList>
            <person name="Fang Y."/>
            <person name="Liao Q."/>
        </authorList>
    </citation>
    <scope>NUCLEOTIDE SEQUENCE</scope>
    <source>
        <strain evidence="10">H3</strain>
        <tissue evidence="10">Leaf</tissue>
    </source>
</reference>
<sequence>MALGHCRRRESCGTSKMNSNGTVHADVDSLIAQHHTRPHASTQASGVFTQRIRATVGTVWELVRRFDNPQIYKTLITSCRMLTAGDLQVGISTRRCRINSEVAGGAESSIERLHTFDEDNHRLGFEVLGGGNRLRNYNSLTTLHADEIDGKPATLVIESYYCDVPDASERRMSTRSHSPTAAARRAARRPS</sequence>
<dbReference type="GO" id="GO:0010427">
    <property type="term" value="F:abscisic acid binding"/>
    <property type="evidence" value="ECO:0007669"/>
    <property type="project" value="TreeGrafter"/>
</dbReference>
<proteinExistence type="inferred from homology"/>
<evidence type="ECO:0000313" key="11">
    <source>
        <dbReference type="Proteomes" id="UP000886520"/>
    </source>
</evidence>
<dbReference type="GO" id="GO:0005634">
    <property type="term" value="C:nucleus"/>
    <property type="evidence" value="ECO:0007669"/>
    <property type="project" value="UniProtKB-SubCell"/>
</dbReference>
<dbReference type="GO" id="GO:0005737">
    <property type="term" value="C:cytoplasm"/>
    <property type="evidence" value="ECO:0007669"/>
    <property type="project" value="UniProtKB-SubCell"/>
</dbReference>
<keyword evidence="8" id="KW-0650">Protein phosphatase inhibitor</keyword>
<evidence type="ECO:0000313" key="10">
    <source>
        <dbReference type="EMBL" id="KAI5068320.1"/>
    </source>
</evidence>
<dbReference type="AlphaFoldDB" id="A0A9D4ZCA8"/>
<dbReference type="Pfam" id="PF10604">
    <property type="entry name" value="Polyketide_cyc2"/>
    <property type="match status" value="1"/>
</dbReference>
<dbReference type="InterPro" id="IPR023393">
    <property type="entry name" value="START-like_dom_sf"/>
</dbReference>
<comment type="similarity">
    <text evidence="3">Belongs to the PYR/PYL/RCAR abscisic acid intracellular receptor family.</text>
</comment>
<dbReference type="PANTHER" id="PTHR31213">
    <property type="entry name" value="OS08G0374000 PROTEIN-RELATED"/>
    <property type="match status" value="1"/>
</dbReference>
<evidence type="ECO:0000256" key="6">
    <source>
        <dbReference type="ARBA" id="ARBA00023170"/>
    </source>
</evidence>
<comment type="caution">
    <text evidence="10">The sequence shown here is derived from an EMBL/GenBank/DDBJ whole genome shotgun (WGS) entry which is preliminary data.</text>
</comment>
<feature type="region of interest" description="Disordered" evidence="9">
    <location>
        <begin position="1"/>
        <end position="20"/>
    </location>
</feature>
<evidence type="ECO:0000256" key="1">
    <source>
        <dbReference type="ARBA" id="ARBA00004123"/>
    </source>
</evidence>
<evidence type="ECO:0000256" key="8">
    <source>
        <dbReference type="ARBA" id="ARBA00023272"/>
    </source>
</evidence>
<protein>
    <submittedName>
        <fullName evidence="10">Uncharacterized protein</fullName>
    </submittedName>
</protein>
<evidence type="ECO:0000256" key="4">
    <source>
        <dbReference type="ARBA" id="ARBA00022490"/>
    </source>
</evidence>
<dbReference type="GO" id="GO:0004864">
    <property type="term" value="F:protein phosphatase inhibitor activity"/>
    <property type="evidence" value="ECO:0007669"/>
    <property type="project" value="UniProtKB-KW"/>
</dbReference>
<evidence type="ECO:0000256" key="2">
    <source>
        <dbReference type="ARBA" id="ARBA00004496"/>
    </source>
</evidence>
<evidence type="ECO:0000256" key="3">
    <source>
        <dbReference type="ARBA" id="ARBA00008594"/>
    </source>
</evidence>
<evidence type="ECO:0000256" key="9">
    <source>
        <dbReference type="SAM" id="MobiDB-lite"/>
    </source>
</evidence>
<evidence type="ECO:0000256" key="7">
    <source>
        <dbReference type="ARBA" id="ARBA00023242"/>
    </source>
</evidence>
<dbReference type="InterPro" id="IPR050279">
    <property type="entry name" value="Plant_def-hormone_signal"/>
</dbReference>